<feature type="domain" description="Glycosyl hydrolase family 59 C-terminal lectin" evidence="1">
    <location>
        <begin position="89"/>
        <end position="228"/>
    </location>
</feature>
<dbReference type="GeneID" id="63746640"/>
<dbReference type="InterPro" id="IPR049162">
    <property type="entry name" value="GH59_C"/>
</dbReference>
<gene>
    <name evidence="2" type="ORF">ASPWEDRAFT_171473</name>
</gene>
<proteinExistence type="predicted"/>
<dbReference type="AlphaFoldDB" id="A0A1L9RI76"/>
<dbReference type="Pfam" id="PF21708">
    <property type="entry name" value="Glyco_hydro_59_C"/>
    <property type="match status" value="1"/>
</dbReference>
<reference evidence="3" key="1">
    <citation type="journal article" date="2017" name="Genome Biol.">
        <title>Comparative genomics reveals high biological diversity and specific adaptations in the industrially and medically important fungal genus Aspergillus.</title>
        <authorList>
            <person name="de Vries R.P."/>
            <person name="Riley R."/>
            <person name="Wiebenga A."/>
            <person name="Aguilar-Osorio G."/>
            <person name="Amillis S."/>
            <person name="Uchima C.A."/>
            <person name="Anderluh G."/>
            <person name="Asadollahi M."/>
            <person name="Askin M."/>
            <person name="Barry K."/>
            <person name="Battaglia E."/>
            <person name="Bayram O."/>
            <person name="Benocci T."/>
            <person name="Braus-Stromeyer S.A."/>
            <person name="Caldana C."/>
            <person name="Canovas D."/>
            <person name="Cerqueira G.C."/>
            <person name="Chen F."/>
            <person name="Chen W."/>
            <person name="Choi C."/>
            <person name="Clum A."/>
            <person name="Dos Santos R.A."/>
            <person name="Damasio A.R."/>
            <person name="Diallinas G."/>
            <person name="Emri T."/>
            <person name="Fekete E."/>
            <person name="Flipphi M."/>
            <person name="Freyberg S."/>
            <person name="Gallo A."/>
            <person name="Gournas C."/>
            <person name="Habgood R."/>
            <person name="Hainaut M."/>
            <person name="Harispe M.L."/>
            <person name="Henrissat B."/>
            <person name="Hilden K.S."/>
            <person name="Hope R."/>
            <person name="Hossain A."/>
            <person name="Karabika E."/>
            <person name="Karaffa L."/>
            <person name="Karanyi Z."/>
            <person name="Krasevec N."/>
            <person name="Kuo A."/>
            <person name="Kusch H."/>
            <person name="LaButti K."/>
            <person name="Lagendijk E.L."/>
            <person name="Lapidus A."/>
            <person name="Levasseur A."/>
            <person name="Lindquist E."/>
            <person name="Lipzen A."/>
            <person name="Logrieco A.F."/>
            <person name="MacCabe A."/>
            <person name="Maekelae M.R."/>
            <person name="Malavazi I."/>
            <person name="Melin P."/>
            <person name="Meyer V."/>
            <person name="Mielnichuk N."/>
            <person name="Miskei M."/>
            <person name="Molnar A.P."/>
            <person name="Mule G."/>
            <person name="Ngan C.Y."/>
            <person name="Orejas M."/>
            <person name="Orosz E."/>
            <person name="Ouedraogo J.P."/>
            <person name="Overkamp K.M."/>
            <person name="Park H.-S."/>
            <person name="Perrone G."/>
            <person name="Piumi F."/>
            <person name="Punt P.J."/>
            <person name="Ram A.F."/>
            <person name="Ramon A."/>
            <person name="Rauscher S."/>
            <person name="Record E."/>
            <person name="Riano-Pachon D.M."/>
            <person name="Robert V."/>
            <person name="Roehrig J."/>
            <person name="Ruller R."/>
            <person name="Salamov A."/>
            <person name="Salih N.S."/>
            <person name="Samson R.A."/>
            <person name="Sandor E."/>
            <person name="Sanguinetti M."/>
            <person name="Schuetze T."/>
            <person name="Sepcic K."/>
            <person name="Shelest E."/>
            <person name="Sherlock G."/>
            <person name="Sophianopoulou V."/>
            <person name="Squina F.M."/>
            <person name="Sun H."/>
            <person name="Susca A."/>
            <person name="Todd R.B."/>
            <person name="Tsang A."/>
            <person name="Unkles S.E."/>
            <person name="van de Wiele N."/>
            <person name="van Rossen-Uffink D."/>
            <person name="Oliveira J.V."/>
            <person name="Vesth T.C."/>
            <person name="Visser J."/>
            <person name="Yu J.-H."/>
            <person name="Zhou M."/>
            <person name="Andersen M.R."/>
            <person name="Archer D.B."/>
            <person name="Baker S.E."/>
            <person name="Benoit I."/>
            <person name="Brakhage A.A."/>
            <person name="Braus G.H."/>
            <person name="Fischer R."/>
            <person name="Frisvad J.C."/>
            <person name="Goldman G.H."/>
            <person name="Houbraken J."/>
            <person name="Oakley B."/>
            <person name="Pocsi I."/>
            <person name="Scazzocchio C."/>
            <person name="Seiboth B."/>
            <person name="vanKuyk P.A."/>
            <person name="Wortman J."/>
            <person name="Dyer P.S."/>
            <person name="Grigoriev I.V."/>
        </authorList>
    </citation>
    <scope>NUCLEOTIDE SEQUENCE [LARGE SCALE GENOMIC DNA]</scope>
    <source>
        <strain evidence="3">DTO 134E9</strain>
    </source>
</reference>
<dbReference type="Gene3D" id="2.60.120.560">
    <property type="entry name" value="Exo-inulinase, domain 1"/>
    <property type="match status" value="1"/>
</dbReference>
<organism evidence="2 3">
    <name type="scientific">Aspergillus wentii DTO 134E9</name>
    <dbReference type="NCBI Taxonomy" id="1073089"/>
    <lineage>
        <taxon>Eukaryota</taxon>
        <taxon>Fungi</taxon>
        <taxon>Dikarya</taxon>
        <taxon>Ascomycota</taxon>
        <taxon>Pezizomycotina</taxon>
        <taxon>Eurotiomycetes</taxon>
        <taxon>Eurotiomycetidae</taxon>
        <taxon>Eurotiales</taxon>
        <taxon>Aspergillaceae</taxon>
        <taxon>Aspergillus</taxon>
        <taxon>Aspergillus subgen. Cremei</taxon>
    </lineage>
</organism>
<name>A0A1L9RI76_ASPWE</name>
<dbReference type="RefSeq" id="XP_040688305.1">
    <property type="nucleotide sequence ID" value="XM_040830792.1"/>
</dbReference>
<evidence type="ECO:0000259" key="1">
    <source>
        <dbReference type="Pfam" id="PF21708"/>
    </source>
</evidence>
<keyword evidence="3" id="KW-1185">Reference proteome</keyword>
<evidence type="ECO:0000313" key="2">
    <source>
        <dbReference type="EMBL" id="OJJ34629.1"/>
    </source>
</evidence>
<protein>
    <recommendedName>
        <fullName evidence="1">Glycosyl hydrolase family 59 C-terminal lectin domain-containing protein</fullName>
    </recommendedName>
</protein>
<accession>A0A1L9RI76</accession>
<dbReference type="STRING" id="1073089.A0A1L9RI76"/>
<sequence>MDQFLDYKTKNDAPKIHRSVFTNKDHGKGECPNLLPLSNGVIRYTTQSPQDAGFCSERTGEAPIGRLVDFGGDWSISGDQYSFTPTTDTAAVAVTGSSGWTDYEISADVMIWSKSGDVGLSTRVSALESGLNHLKMYTAVISSATGNLTVYQVSNTSTPLHSWVLPGGIEANKWYHLLFAVRSDSLTVTLSGSNHSYTATDETFPRGMAGFYGNNGSGGFKNVQIKNLS</sequence>
<evidence type="ECO:0000313" key="3">
    <source>
        <dbReference type="Proteomes" id="UP000184383"/>
    </source>
</evidence>
<dbReference type="VEuPathDB" id="FungiDB:ASPWEDRAFT_171473"/>
<dbReference type="Proteomes" id="UP000184383">
    <property type="component" value="Unassembled WGS sequence"/>
</dbReference>
<dbReference type="OrthoDB" id="2130735at2759"/>
<dbReference type="EMBL" id="KV878212">
    <property type="protein sequence ID" value="OJJ34629.1"/>
    <property type="molecule type" value="Genomic_DNA"/>
</dbReference>